<reference evidence="1" key="1">
    <citation type="submission" date="2022-06" db="EMBL/GenBank/DDBJ databases">
        <title>Aeoliella straminimaris, a novel planctomycete from sediments.</title>
        <authorList>
            <person name="Vitorino I.R."/>
            <person name="Lage O.M."/>
        </authorList>
    </citation>
    <scope>NUCLEOTIDE SEQUENCE</scope>
    <source>
        <strain evidence="1">ICT_H6.2</strain>
    </source>
</reference>
<dbReference type="Proteomes" id="UP001155241">
    <property type="component" value="Unassembled WGS sequence"/>
</dbReference>
<name>A0A9X2JJ93_9BACT</name>
<accession>A0A9X2JJ93</accession>
<evidence type="ECO:0000313" key="1">
    <source>
        <dbReference type="EMBL" id="MCO6044759.1"/>
    </source>
</evidence>
<organism evidence="1 2">
    <name type="scientific">Aeoliella straminimaris</name>
    <dbReference type="NCBI Taxonomy" id="2954799"/>
    <lineage>
        <taxon>Bacteria</taxon>
        <taxon>Pseudomonadati</taxon>
        <taxon>Planctomycetota</taxon>
        <taxon>Planctomycetia</taxon>
        <taxon>Pirellulales</taxon>
        <taxon>Lacipirellulaceae</taxon>
        <taxon>Aeoliella</taxon>
    </lineage>
</organism>
<comment type="caution">
    <text evidence="1">The sequence shown here is derived from an EMBL/GenBank/DDBJ whole genome shotgun (WGS) entry which is preliminary data.</text>
</comment>
<proteinExistence type="predicted"/>
<protein>
    <submittedName>
        <fullName evidence="1">Uncharacterized protein</fullName>
    </submittedName>
</protein>
<sequence length="131" mass="15250">MFYRAFESEPVVVSGGRRLELDWQPYRNGILQAKTPNGVQFDQLFVDRERQVLARYPSYGPDVLPYHRFSADAFSPERAERWSNPAGGFIHAMHRNHWGGYHYRITGKKPNHEVTYEGGSRTNNPANWKCH</sequence>
<keyword evidence="2" id="KW-1185">Reference proteome</keyword>
<dbReference type="AlphaFoldDB" id="A0A9X2JJ93"/>
<gene>
    <name evidence="1" type="ORF">NG895_12650</name>
</gene>
<evidence type="ECO:0000313" key="2">
    <source>
        <dbReference type="Proteomes" id="UP001155241"/>
    </source>
</evidence>
<dbReference type="EMBL" id="JAMXLR010000038">
    <property type="protein sequence ID" value="MCO6044759.1"/>
    <property type="molecule type" value="Genomic_DNA"/>
</dbReference>